<dbReference type="RefSeq" id="WP_311192115.1">
    <property type="nucleotide sequence ID" value="NZ_CP115541.1"/>
</dbReference>
<dbReference type="NCBIfam" id="NF038054">
    <property type="entry name" value="T3SS_SctI"/>
    <property type="match status" value="1"/>
</dbReference>
<evidence type="ECO:0000313" key="2">
    <source>
        <dbReference type="Proteomes" id="UP001302072"/>
    </source>
</evidence>
<keyword evidence="2" id="KW-1185">Reference proteome</keyword>
<gene>
    <name evidence="1" type="primary">sctI</name>
    <name evidence="1" type="ORF">PDM29_01375</name>
</gene>
<proteinExistence type="predicted"/>
<sequence length="96" mass="10103">MLQVTQIATAIDATEGADGAAVSLSDRMTHALANSYVTSGEELAMIQAASNDPYTASNPAHLFALQTALADYTKRMTVAAGLANHMNKTFETLLKS</sequence>
<dbReference type="InterPro" id="IPR047754">
    <property type="entry name" value="T3SS_SctI-like"/>
</dbReference>
<accession>A0ABY9YPX1</accession>
<dbReference type="EMBL" id="CP115541">
    <property type="protein sequence ID" value="WNH52947.1"/>
    <property type="molecule type" value="Genomic_DNA"/>
</dbReference>
<reference evidence="1 2" key="1">
    <citation type="submission" date="2022-12" db="EMBL/GenBank/DDBJ databases">
        <title>Two new species, Stenotrophomonas aracearum and Stenotrophomonas oahuensis, isolated from Anthurium (Araceae family) in Hawaii.</title>
        <authorList>
            <person name="Chunag S.C."/>
            <person name="Dobhal S."/>
            <person name="Alvarez A."/>
            <person name="Arif M."/>
        </authorList>
    </citation>
    <scope>NUCLEOTIDE SEQUENCE [LARGE SCALE GENOMIC DNA]</scope>
    <source>
        <strain evidence="1 2">A5586</strain>
    </source>
</reference>
<name>A0ABY9YPX1_9GAMM</name>
<evidence type="ECO:0000313" key="1">
    <source>
        <dbReference type="EMBL" id="WNH52947.1"/>
    </source>
</evidence>
<protein>
    <submittedName>
        <fullName evidence="1">Type III secretion system inner rod subunit SctI</fullName>
    </submittedName>
</protein>
<dbReference type="Proteomes" id="UP001302072">
    <property type="component" value="Chromosome"/>
</dbReference>
<organism evidence="1 2">
    <name type="scientific">Stenotrophomonas oahuensis</name>
    <dbReference type="NCBI Taxonomy" id="3003271"/>
    <lineage>
        <taxon>Bacteria</taxon>
        <taxon>Pseudomonadati</taxon>
        <taxon>Pseudomonadota</taxon>
        <taxon>Gammaproteobacteria</taxon>
        <taxon>Lysobacterales</taxon>
        <taxon>Lysobacteraceae</taxon>
        <taxon>Stenotrophomonas</taxon>
    </lineage>
</organism>